<feature type="compositionally biased region" description="Low complexity" evidence="1">
    <location>
        <begin position="144"/>
        <end position="158"/>
    </location>
</feature>
<accession>A0A5A8CZ92</accession>
<dbReference type="Gene3D" id="2.20.70.10">
    <property type="match status" value="2"/>
</dbReference>
<feature type="region of interest" description="Disordered" evidence="1">
    <location>
        <begin position="116"/>
        <end position="169"/>
    </location>
</feature>
<name>A0A5A8CZ92_CAFRO</name>
<dbReference type="AlphaFoldDB" id="A0A5A8CZ92"/>
<dbReference type="EMBL" id="VLTL01000164">
    <property type="protein sequence ID" value="KAA0157844.1"/>
    <property type="molecule type" value="Genomic_DNA"/>
</dbReference>
<dbReference type="CDD" id="cd00201">
    <property type="entry name" value="WW"/>
    <property type="match status" value="2"/>
</dbReference>
<evidence type="ECO:0000256" key="1">
    <source>
        <dbReference type="SAM" id="MobiDB-lite"/>
    </source>
</evidence>
<dbReference type="PROSITE" id="PS50020">
    <property type="entry name" value="WW_DOMAIN_2"/>
    <property type="match status" value="2"/>
</dbReference>
<dbReference type="EMBL" id="VLTM01000041">
    <property type="protein sequence ID" value="KAA0160776.1"/>
    <property type="molecule type" value="Genomic_DNA"/>
</dbReference>
<dbReference type="Pfam" id="PF00397">
    <property type="entry name" value="WW"/>
    <property type="match status" value="2"/>
</dbReference>
<evidence type="ECO:0000313" key="6">
    <source>
        <dbReference type="Proteomes" id="UP000325113"/>
    </source>
</evidence>
<evidence type="ECO:0000259" key="2">
    <source>
        <dbReference type="PROSITE" id="PS50020"/>
    </source>
</evidence>
<dbReference type="Proteomes" id="UP000324907">
    <property type="component" value="Unassembled WGS sequence"/>
</dbReference>
<evidence type="ECO:0000313" key="3">
    <source>
        <dbReference type="EMBL" id="KAA0157844.1"/>
    </source>
</evidence>
<gene>
    <name evidence="3" type="ORF">FNF28_06488</name>
    <name evidence="4" type="ORF">FNF31_04159</name>
</gene>
<organism evidence="3 5">
    <name type="scientific">Cafeteria roenbergensis</name>
    <name type="common">Marine flagellate</name>
    <dbReference type="NCBI Taxonomy" id="33653"/>
    <lineage>
        <taxon>Eukaryota</taxon>
        <taxon>Sar</taxon>
        <taxon>Stramenopiles</taxon>
        <taxon>Bigyra</taxon>
        <taxon>Opalozoa</taxon>
        <taxon>Bicosoecida</taxon>
        <taxon>Cafeteriaceae</taxon>
        <taxon>Cafeteria</taxon>
    </lineage>
</organism>
<comment type="caution">
    <text evidence="3">The sequence shown here is derived from an EMBL/GenBank/DDBJ whole genome shotgun (WGS) entry which is preliminary data.</text>
</comment>
<evidence type="ECO:0000313" key="5">
    <source>
        <dbReference type="Proteomes" id="UP000324907"/>
    </source>
</evidence>
<dbReference type="InterPro" id="IPR001202">
    <property type="entry name" value="WW_dom"/>
</dbReference>
<dbReference type="InterPro" id="IPR036020">
    <property type="entry name" value="WW_dom_sf"/>
</dbReference>
<reference evidence="5 6" key="1">
    <citation type="submission" date="2019-07" db="EMBL/GenBank/DDBJ databases">
        <title>Genomes of Cafeteria roenbergensis.</title>
        <authorList>
            <person name="Fischer M.G."/>
            <person name="Hackl T."/>
            <person name="Roman M."/>
        </authorList>
    </citation>
    <scope>NUCLEOTIDE SEQUENCE [LARGE SCALE GENOMIC DNA]</scope>
    <source>
        <strain evidence="4 6">Cflag</strain>
        <strain evidence="3 5">RCC970-E3</strain>
    </source>
</reference>
<dbReference type="SMART" id="SM00456">
    <property type="entry name" value="WW"/>
    <property type="match status" value="2"/>
</dbReference>
<evidence type="ECO:0000313" key="4">
    <source>
        <dbReference type="EMBL" id="KAA0160776.1"/>
    </source>
</evidence>
<protein>
    <recommendedName>
        <fullName evidence="2">WW domain-containing protein</fullName>
    </recommendedName>
</protein>
<feature type="domain" description="WW" evidence="2">
    <location>
        <begin position="248"/>
        <end position="275"/>
    </location>
</feature>
<dbReference type="SUPFAM" id="SSF51045">
    <property type="entry name" value="WW domain"/>
    <property type="match status" value="2"/>
</dbReference>
<proteinExistence type="predicted"/>
<sequence length="278" mass="29413">MATHRILYLHAEMTSSAEFRAHMGSMETLLLARGLDPITVRVDGSDPANLPIRKAMFQCSRRRGLYPQLFLQPLSEPEGSPNGLVFVGGWDEIRRYNDNEDDLGSLSAKLRPALGDRDMGWEGSPAAGATAKSGSAEEGGPGEAAGEAGASPQPAQPAVMAQESSVSATGGVAVDQFEAEDDGEGGFGADYDAGAGAGAVWPGGEAPAADSADAWEAVLTDQGEEFYHNVVSGEVSWTKPAALGGCDWQRFLTDDGRPYFYNRVSNETVWERPEGVDV</sequence>
<feature type="domain" description="WW" evidence="2">
    <location>
        <begin position="209"/>
        <end position="242"/>
    </location>
</feature>
<dbReference type="Proteomes" id="UP000325113">
    <property type="component" value="Unassembled WGS sequence"/>
</dbReference>